<evidence type="ECO:0000256" key="5">
    <source>
        <dbReference type="ARBA" id="ARBA00022519"/>
    </source>
</evidence>
<dbReference type="InterPro" id="IPR022346">
    <property type="entry name" value="T2SS_GspH"/>
</dbReference>
<dbReference type="PROSITE" id="PS00409">
    <property type="entry name" value="PROKAR_NTER_METHYL"/>
    <property type="match status" value="1"/>
</dbReference>
<evidence type="ECO:0000313" key="14">
    <source>
        <dbReference type="Proteomes" id="UP001549251"/>
    </source>
</evidence>
<evidence type="ECO:0000256" key="3">
    <source>
        <dbReference type="ARBA" id="ARBA00022475"/>
    </source>
</evidence>
<feature type="domain" description="General secretion pathway GspH" evidence="12">
    <location>
        <begin position="45"/>
        <end position="147"/>
    </location>
</feature>
<dbReference type="SUPFAM" id="SSF54523">
    <property type="entry name" value="Pili subunits"/>
    <property type="match status" value="1"/>
</dbReference>
<dbReference type="InterPro" id="IPR045584">
    <property type="entry name" value="Pilin-like"/>
</dbReference>
<comment type="similarity">
    <text evidence="9">Belongs to the GSP H family.</text>
</comment>
<evidence type="ECO:0000256" key="4">
    <source>
        <dbReference type="ARBA" id="ARBA00022481"/>
    </source>
</evidence>
<keyword evidence="14" id="KW-1185">Reference proteome</keyword>
<dbReference type="EMBL" id="JBEPSD010000003">
    <property type="protein sequence ID" value="MET4570635.1"/>
    <property type="molecule type" value="Genomic_DNA"/>
</dbReference>
<sequence>MRTSRSRGFTLIEMLVTLAIFAVLLMIAIPSMRPFLQSQSVKNASMDINSTVALARSEAIKRNTTVDVTANSATDWSRGWVVSQTTPAATIRKQPALNNIVITPSSGSFSFDGNGRMTSTGSTFTIKPLNKTGSQPLCLTVTVGSTGRVESTKVTCT</sequence>
<protein>
    <recommendedName>
        <fullName evidence="2">Type II secretion system protein H</fullName>
    </recommendedName>
    <alternativeName>
        <fullName evidence="10">General secretion pathway protein H</fullName>
    </alternativeName>
</protein>
<evidence type="ECO:0000256" key="2">
    <source>
        <dbReference type="ARBA" id="ARBA00021549"/>
    </source>
</evidence>
<evidence type="ECO:0000313" key="13">
    <source>
        <dbReference type="EMBL" id="MET4570635.1"/>
    </source>
</evidence>
<comment type="subcellular location">
    <subcellularLocation>
        <location evidence="1">Cell inner membrane</location>
        <topology evidence="1">Single-pass membrane protein</topology>
    </subcellularLocation>
</comment>
<dbReference type="Pfam" id="PF07963">
    <property type="entry name" value="N_methyl"/>
    <property type="match status" value="1"/>
</dbReference>
<accession>A0ABV2Q0Z8</accession>
<keyword evidence="3" id="KW-1003">Cell membrane</keyword>
<keyword evidence="7 11" id="KW-1133">Transmembrane helix</keyword>
<evidence type="ECO:0000256" key="7">
    <source>
        <dbReference type="ARBA" id="ARBA00022989"/>
    </source>
</evidence>
<dbReference type="Gene3D" id="3.55.40.10">
    <property type="entry name" value="minor pseudopilin epsh domain"/>
    <property type="match status" value="1"/>
</dbReference>
<dbReference type="Proteomes" id="UP001549251">
    <property type="component" value="Unassembled WGS sequence"/>
</dbReference>
<evidence type="ECO:0000256" key="1">
    <source>
        <dbReference type="ARBA" id="ARBA00004377"/>
    </source>
</evidence>
<comment type="caution">
    <text evidence="13">The sequence shown here is derived from an EMBL/GenBank/DDBJ whole genome shotgun (WGS) entry which is preliminary data.</text>
</comment>
<evidence type="ECO:0000259" key="12">
    <source>
        <dbReference type="Pfam" id="PF12019"/>
    </source>
</evidence>
<dbReference type="Pfam" id="PF12019">
    <property type="entry name" value="GspH"/>
    <property type="match status" value="1"/>
</dbReference>
<keyword evidence="8 11" id="KW-0472">Membrane</keyword>
<dbReference type="RefSeq" id="WP_354551990.1">
    <property type="nucleotide sequence ID" value="NZ_JBEPSD010000003.1"/>
</dbReference>
<gene>
    <name evidence="13" type="ORF">ABIE04_003014</name>
</gene>
<evidence type="ECO:0000256" key="9">
    <source>
        <dbReference type="ARBA" id="ARBA00025772"/>
    </source>
</evidence>
<keyword evidence="4" id="KW-0488">Methylation</keyword>
<name>A0ABV2Q0Z8_9GAMM</name>
<evidence type="ECO:0000256" key="11">
    <source>
        <dbReference type="SAM" id="Phobius"/>
    </source>
</evidence>
<evidence type="ECO:0000256" key="8">
    <source>
        <dbReference type="ARBA" id="ARBA00023136"/>
    </source>
</evidence>
<dbReference type="InterPro" id="IPR012902">
    <property type="entry name" value="N_methyl_site"/>
</dbReference>
<evidence type="ECO:0000256" key="6">
    <source>
        <dbReference type="ARBA" id="ARBA00022692"/>
    </source>
</evidence>
<evidence type="ECO:0000256" key="10">
    <source>
        <dbReference type="ARBA" id="ARBA00030775"/>
    </source>
</evidence>
<feature type="transmembrane region" description="Helical" evidence="11">
    <location>
        <begin position="12"/>
        <end position="32"/>
    </location>
</feature>
<keyword evidence="5" id="KW-0997">Cell inner membrane</keyword>
<proteinExistence type="inferred from homology"/>
<reference evidence="13 14" key="1">
    <citation type="submission" date="2024-06" db="EMBL/GenBank/DDBJ databases">
        <title>Sorghum-associated microbial communities from plants grown in Nebraska, USA.</title>
        <authorList>
            <person name="Schachtman D."/>
        </authorList>
    </citation>
    <scope>NUCLEOTIDE SEQUENCE [LARGE SCALE GENOMIC DNA]</scope>
    <source>
        <strain evidence="13 14">1757</strain>
    </source>
</reference>
<keyword evidence="6 11" id="KW-0812">Transmembrane</keyword>
<dbReference type="NCBIfam" id="TIGR02532">
    <property type="entry name" value="IV_pilin_GFxxxE"/>
    <property type="match status" value="1"/>
</dbReference>
<organism evidence="13 14">
    <name type="scientific">Rhodanobacter soli</name>
    <dbReference type="NCBI Taxonomy" id="590609"/>
    <lineage>
        <taxon>Bacteria</taxon>
        <taxon>Pseudomonadati</taxon>
        <taxon>Pseudomonadota</taxon>
        <taxon>Gammaproteobacteria</taxon>
        <taxon>Lysobacterales</taxon>
        <taxon>Rhodanobacteraceae</taxon>
        <taxon>Rhodanobacter</taxon>
    </lineage>
</organism>